<evidence type="ECO:0000313" key="1">
    <source>
        <dbReference type="EMBL" id="KAK2075656.1"/>
    </source>
</evidence>
<dbReference type="Proteomes" id="UP001255856">
    <property type="component" value="Unassembled WGS sequence"/>
</dbReference>
<evidence type="ECO:0000313" key="2">
    <source>
        <dbReference type="Proteomes" id="UP001255856"/>
    </source>
</evidence>
<reference evidence="1" key="1">
    <citation type="submission" date="2021-01" db="EMBL/GenBank/DDBJ databases">
        <authorList>
            <person name="Eckstrom K.M.E."/>
        </authorList>
    </citation>
    <scope>NUCLEOTIDE SEQUENCE</scope>
    <source>
        <strain evidence="1">UVCC 0001</strain>
    </source>
</reference>
<gene>
    <name evidence="1" type="ORF">QBZ16_001764</name>
</gene>
<sequence>MATLFTGVATELGLQVALHPYDNSLGRAACIVVGVAYPAYATLRTLETAQSEPSPSFQSIKGLNKWLKYWSVFGTITVAEALLKNVGAIRLHRDVLAKRLGQIRPVVDQALDFVAALYASPVVTALESKLQAVSAHVPLLEWFMRGPDGKKLGK</sequence>
<keyword evidence="2" id="KW-1185">Reference proteome</keyword>
<accession>A0AAD9IDZ8</accession>
<evidence type="ECO:0008006" key="3">
    <source>
        <dbReference type="Google" id="ProtNLM"/>
    </source>
</evidence>
<dbReference type="EMBL" id="JASFZW010000014">
    <property type="protein sequence ID" value="KAK2075656.1"/>
    <property type="molecule type" value="Genomic_DNA"/>
</dbReference>
<proteinExistence type="predicted"/>
<organism evidence="1 2">
    <name type="scientific">Prototheca wickerhamii</name>
    <dbReference type="NCBI Taxonomy" id="3111"/>
    <lineage>
        <taxon>Eukaryota</taxon>
        <taxon>Viridiplantae</taxon>
        <taxon>Chlorophyta</taxon>
        <taxon>core chlorophytes</taxon>
        <taxon>Trebouxiophyceae</taxon>
        <taxon>Chlorellales</taxon>
        <taxon>Chlorellaceae</taxon>
        <taxon>Prototheca</taxon>
    </lineage>
</organism>
<protein>
    <recommendedName>
        <fullName evidence="3">HVA22-like protein</fullName>
    </recommendedName>
</protein>
<dbReference type="AlphaFoldDB" id="A0AAD9IDZ8"/>
<name>A0AAD9IDZ8_PROWI</name>
<comment type="caution">
    <text evidence="1">The sequence shown here is derived from an EMBL/GenBank/DDBJ whole genome shotgun (WGS) entry which is preliminary data.</text>
</comment>